<dbReference type="OrthoDB" id="2423195at2759"/>
<dbReference type="InterPro" id="IPR027417">
    <property type="entry name" value="P-loop_NTPase"/>
</dbReference>
<name>A0A9P7FYV4_9AGAR</name>
<dbReference type="GO" id="GO:0031380">
    <property type="term" value="C:nuclear RNA-directed RNA polymerase complex"/>
    <property type="evidence" value="ECO:0007669"/>
    <property type="project" value="TreeGrafter"/>
</dbReference>
<sequence length="1076" mass="120846">MDASRTARLTKLLDTVLYGKQSVTPQNATLFLEAIVVQQDRTSCLSKIIASKCGLDSLQSTLRFTLTPDFFNGPCAQFLIYLQSPELKEVAGGLFLGEVLTKIIDPPIFWDSFRRAFTTGQLGREAQLSFGWLLYFLVLLPAPKSDIFRTQAAEVLDTIHTSSDAALRTFGQKIKHVLETCSPGTVLKGEPGPGGRHDNDFIDFRQIAILPTADEIRSSEPPFLRRSSVVALDPEPSRLATHLDNQFRLLREDMLYEMREELQITFKKKKGYHRGLAISGLVLKDLHYGPDNRRTKWGITLQCRDDLPQLKDAKDRKKFLTDHRNFLRHQSLACLIIDDEIVAFPNINRDEDLLAKRPPNLVVQIEGEMTVTRTLLKLKTAADVKLIQIDTAVFSYEPVLKALQQTNTMPLAPELLLWKPETSISEVHSQPRNLVQTLRQDPRHDLQGLLGTAKSIKLDESQAASLISGLTQKVSLIQGPPGTGKSFIGSLIAKALHDFTSQTILVVCYTNHALDDILTSLLDIGIPEASMVRLGGKSTPRTEPLTMQRQKSTFRRDKGGWAIIDGLKVSSGVFSQDLQKRFGTFVKSNVSLKDIKELLEFEAPSFYAAFQVPESADGSTRVGKKGKVIDEFYLLREWAAGRKAGIFANHPSIKQASQIWAMSLQSRKELIAKWTETLYKEQVDGIYNIADAYNRCHDNLNRHWAEKDTEILRAKRIIGCTTTAAAKYSENIQAASPDILLVEEAGEILESHVLTALGSKTSQLILIGDHKQLRPKVNNYELTVEKDEGYDLNMSIFERLILKGYPHAKLTEQHRMRPEISALIRALTYPELVDAPKTQNRPDLRGTQDNIIFINHNEPEDSSELSDRKDGGSTSSKQNSYEVAMVLKILKYLGQQGYRTDNIVILTPYLGQLQKLQQALKKDNDPVLNDLDSFDLVRAGLVPAATAKMKKQPIRLATIDNYQGEESDIVIASLTRSNAQNDIGFMFSPERLNVLLSRARNALIMIGNSKTFMNSRKGGELWRLLFGLLKDGKHIYEGMPVRCERHQDRAALLRKPEDFDENCPDGGCVEPWYVTK</sequence>
<accession>A0A9P7FYV4</accession>
<dbReference type="InterPro" id="IPR041679">
    <property type="entry name" value="DNA2/NAM7-like_C"/>
</dbReference>
<dbReference type="CDD" id="cd17936">
    <property type="entry name" value="EEXXEc_NFX1"/>
    <property type="match status" value="1"/>
</dbReference>
<evidence type="ECO:0000259" key="3">
    <source>
        <dbReference type="Pfam" id="PF13087"/>
    </source>
</evidence>
<dbReference type="GO" id="GO:0031048">
    <property type="term" value="P:regulatory ncRNA-mediated heterochromatin formation"/>
    <property type="evidence" value="ECO:0007669"/>
    <property type="project" value="TreeGrafter"/>
</dbReference>
<dbReference type="Gene3D" id="3.40.50.300">
    <property type="entry name" value="P-loop containing nucleotide triphosphate hydrolases"/>
    <property type="match status" value="3"/>
</dbReference>
<dbReference type="Pfam" id="PF13087">
    <property type="entry name" value="AAA_12"/>
    <property type="match status" value="1"/>
</dbReference>
<organism evidence="4 5">
    <name type="scientific">Sphagnurus paluster</name>
    <dbReference type="NCBI Taxonomy" id="117069"/>
    <lineage>
        <taxon>Eukaryota</taxon>
        <taxon>Fungi</taxon>
        <taxon>Dikarya</taxon>
        <taxon>Basidiomycota</taxon>
        <taxon>Agaricomycotina</taxon>
        <taxon>Agaricomycetes</taxon>
        <taxon>Agaricomycetidae</taxon>
        <taxon>Agaricales</taxon>
        <taxon>Tricholomatineae</taxon>
        <taxon>Lyophyllaceae</taxon>
        <taxon>Sphagnurus</taxon>
    </lineage>
</organism>
<dbReference type="PANTHER" id="PTHR10887">
    <property type="entry name" value="DNA2/NAM7 HELICASE FAMILY"/>
    <property type="match status" value="1"/>
</dbReference>
<evidence type="ECO:0000313" key="5">
    <source>
        <dbReference type="Proteomes" id="UP000717328"/>
    </source>
</evidence>
<dbReference type="InterPro" id="IPR041677">
    <property type="entry name" value="DNA2/NAM7_AAA_11"/>
</dbReference>
<comment type="caution">
    <text evidence="4">The sequence shown here is derived from an EMBL/GenBank/DDBJ whole genome shotgun (WGS) entry which is preliminary data.</text>
</comment>
<keyword evidence="5" id="KW-1185">Reference proteome</keyword>
<dbReference type="SUPFAM" id="SSF52540">
    <property type="entry name" value="P-loop containing nucleoside triphosphate hydrolases"/>
    <property type="match status" value="1"/>
</dbReference>
<reference evidence="4" key="2">
    <citation type="submission" date="2021-10" db="EMBL/GenBank/DDBJ databases">
        <title>Phylogenomics reveals ancestral predisposition of the termite-cultivated fungus Termitomyces towards a domesticated lifestyle.</title>
        <authorList>
            <person name="Auxier B."/>
            <person name="Grum-Grzhimaylo A."/>
            <person name="Cardenas M.E."/>
            <person name="Lodge J.D."/>
            <person name="Laessoe T."/>
            <person name="Pedersen O."/>
            <person name="Smith M.E."/>
            <person name="Kuyper T.W."/>
            <person name="Franco-Molano E.A."/>
            <person name="Baroni T.J."/>
            <person name="Aanen D.K."/>
        </authorList>
    </citation>
    <scope>NUCLEOTIDE SEQUENCE</scope>
    <source>
        <strain evidence="4">D49</strain>
    </source>
</reference>
<reference evidence="4" key="1">
    <citation type="submission" date="2021-02" db="EMBL/GenBank/DDBJ databases">
        <authorList>
            <person name="Nieuwenhuis M."/>
            <person name="Van De Peppel L.J.J."/>
        </authorList>
    </citation>
    <scope>NUCLEOTIDE SEQUENCE</scope>
    <source>
        <strain evidence="4">D49</strain>
    </source>
</reference>
<dbReference type="Pfam" id="PF13086">
    <property type="entry name" value="AAA_11"/>
    <property type="match status" value="1"/>
</dbReference>
<dbReference type="GO" id="GO:0004386">
    <property type="term" value="F:helicase activity"/>
    <property type="evidence" value="ECO:0007669"/>
    <property type="project" value="InterPro"/>
</dbReference>
<dbReference type="PANTHER" id="PTHR10887:SF341">
    <property type="entry name" value="NFX1-TYPE ZINC FINGER-CONTAINING PROTEIN 1"/>
    <property type="match status" value="1"/>
</dbReference>
<evidence type="ECO:0000259" key="2">
    <source>
        <dbReference type="Pfam" id="PF13086"/>
    </source>
</evidence>
<feature type="domain" description="DNA2/NAM7 helicase helicase" evidence="2">
    <location>
        <begin position="457"/>
        <end position="777"/>
    </location>
</feature>
<dbReference type="AlphaFoldDB" id="A0A9P7FYV4"/>
<dbReference type="Proteomes" id="UP000717328">
    <property type="component" value="Unassembled WGS sequence"/>
</dbReference>
<evidence type="ECO:0000313" key="4">
    <source>
        <dbReference type="EMBL" id="KAG5637750.1"/>
    </source>
</evidence>
<feature type="domain" description="DNA2/NAM7 helicase-like C-terminal" evidence="3">
    <location>
        <begin position="792"/>
        <end position="1010"/>
    </location>
</feature>
<dbReference type="EMBL" id="JABCKI010005806">
    <property type="protein sequence ID" value="KAG5637750.1"/>
    <property type="molecule type" value="Genomic_DNA"/>
</dbReference>
<proteinExistence type="predicted"/>
<dbReference type="FunFam" id="3.40.50.300:FF:001660">
    <property type="entry name" value="NF-X1 finger and helicase protein, putative"/>
    <property type="match status" value="1"/>
</dbReference>
<dbReference type="InterPro" id="IPR047187">
    <property type="entry name" value="SF1_C_Upf1"/>
</dbReference>
<evidence type="ECO:0008006" key="6">
    <source>
        <dbReference type="Google" id="ProtNLM"/>
    </source>
</evidence>
<protein>
    <recommendedName>
        <fullName evidence="6">NFX1-type zinc finger-containing protein 1</fullName>
    </recommendedName>
</protein>
<gene>
    <name evidence="4" type="ORF">H0H81_003388</name>
</gene>
<dbReference type="CDD" id="cd18808">
    <property type="entry name" value="SF1_C_Upf1"/>
    <property type="match status" value="1"/>
</dbReference>
<feature type="region of interest" description="Disordered" evidence="1">
    <location>
        <begin position="855"/>
        <end position="877"/>
    </location>
</feature>
<evidence type="ECO:0000256" key="1">
    <source>
        <dbReference type="SAM" id="MobiDB-lite"/>
    </source>
</evidence>
<dbReference type="InterPro" id="IPR045055">
    <property type="entry name" value="DNA2/NAM7-like"/>
</dbReference>